<dbReference type="Pfam" id="PF06054">
    <property type="entry name" value="CoiA_nuc"/>
    <property type="match status" value="1"/>
</dbReference>
<dbReference type="eggNOG" id="COG4469">
    <property type="taxonomic scope" value="Bacteria"/>
</dbReference>
<organism evidence="2 3">
    <name type="scientific">Lactobacillus ultunensis DSM 16047</name>
    <dbReference type="NCBI Taxonomy" id="525365"/>
    <lineage>
        <taxon>Bacteria</taxon>
        <taxon>Bacillati</taxon>
        <taxon>Bacillota</taxon>
        <taxon>Bacilli</taxon>
        <taxon>Lactobacillales</taxon>
        <taxon>Lactobacillaceae</taxon>
        <taxon>Lactobacillus</taxon>
    </lineage>
</organism>
<dbReference type="EMBL" id="ACGU01000036">
    <property type="protein sequence ID" value="EEJ72444.1"/>
    <property type="molecule type" value="Genomic_DNA"/>
</dbReference>
<dbReference type="AlphaFoldDB" id="C2ELY4"/>
<dbReference type="HOGENOM" id="CLU_083867_0_0_9"/>
<evidence type="ECO:0000313" key="3">
    <source>
        <dbReference type="Proteomes" id="UP000005583"/>
    </source>
</evidence>
<proteinExistence type="predicted"/>
<gene>
    <name evidence="2" type="ORF">HMPREF0548_0680</name>
</gene>
<dbReference type="PATRIC" id="fig|525365.8.peg.1667"/>
<dbReference type="InterPro" id="IPR021176">
    <property type="entry name" value="Competence-induced_CoiA"/>
</dbReference>
<dbReference type="STRING" id="525365.HMPREF0548_0680"/>
<evidence type="ECO:0000259" key="1">
    <source>
        <dbReference type="Pfam" id="PF06054"/>
    </source>
</evidence>
<comment type="caution">
    <text evidence="2">The sequence shown here is derived from an EMBL/GenBank/DDBJ whole genome shotgun (WGS) entry which is preliminary data.</text>
</comment>
<keyword evidence="3" id="KW-1185">Reference proteome</keyword>
<name>C2ELY4_9LACO</name>
<sequence>MGEKMYAAMLNKKLVLAVSEAHLVNTKQKKLNQEVYRCPHCSKKVILIMSERKAAFFKHWANYNNLIGEKEEHHQSKMLLKSALTAAGFNAAVEIPLADGQLRADVLVSEKLAFEVQCAPLSQSEFKHRHDLYHKIGVTDIWIVGRRHYLKNRLKQTQLIFFRENKKWGNYYLEINPQKNFFCLKYNILQEPVTRKIYYQTKYFVLDEVSIRSFWYFNPSKKRYILNIASQKNYLRKQIKQKTKLGLKIGQLLYEQRLKFEDLPEKLFTEWRKPGEENTVLHYLQKKRLIK</sequence>
<reference evidence="2 3" key="1">
    <citation type="submission" date="2009-01" db="EMBL/GenBank/DDBJ databases">
        <authorList>
            <person name="Qin X."/>
            <person name="Bachman B."/>
            <person name="Battles P."/>
            <person name="Bell A."/>
            <person name="Bess C."/>
            <person name="Bickham C."/>
            <person name="Chaboub L."/>
            <person name="Chen D."/>
            <person name="Coyle M."/>
            <person name="Deiros D.R."/>
            <person name="Dinh H."/>
            <person name="Forbes L."/>
            <person name="Fowler G."/>
            <person name="Francisco L."/>
            <person name="Fu Q."/>
            <person name="Gubbala S."/>
            <person name="Hale W."/>
            <person name="Han Y."/>
            <person name="Hemphill L."/>
            <person name="Highlander S.K."/>
            <person name="Hirani K."/>
            <person name="Hogues M."/>
            <person name="Jackson L."/>
            <person name="Jakkamsetti A."/>
            <person name="Javaid M."/>
            <person name="Jiang H."/>
            <person name="Korchina V."/>
            <person name="Kovar C."/>
            <person name="Lara F."/>
            <person name="Lee S."/>
            <person name="Mata R."/>
            <person name="Mathew T."/>
            <person name="Moen C."/>
            <person name="Morales K."/>
            <person name="Munidasa M."/>
            <person name="Nazareth L."/>
            <person name="Ngo R."/>
            <person name="Nguyen L."/>
            <person name="Okwuonu G."/>
            <person name="Ongeri F."/>
            <person name="Patil S."/>
            <person name="Petrosino J."/>
            <person name="Pham C."/>
            <person name="Pham P."/>
            <person name="Pu L.-L."/>
            <person name="Puazo M."/>
            <person name="Raj R."/>
            <person name="Reid J."/>
            <person name="Rouhana J."/>
            <person name="Saada N."/>
            <person name="Shang Y."/>
            <person name="Simmons D."/>
            <person name="Thornton R."/>
            <person name="Warren J."/>
            <person name="Weissenberger G."/>
            <person name="Zhang J."/>
            <person name="Zhang L."/>
            <person name="Zhou C."/>
            <person name="Zhu D."/>
            <person name="Muzny D."/>
            <person name="Worley K."/>
            <person name="Gibbs R."/>
        </authorList>
    </citation>
    <scope>NUCLEOTIDE SEQUENCE [LARGE SCALE GENOMIC DNA]</scope>
    <source>
        <strain evidence="2 3">DSM 16047</strain>
    </source>
</reference>
<dbReference type="InterPro" id="IPR010330">
    <property type="entry name" value="CoiA_nuc"/>
</dbReference>
<protein>
    <submittedName>
        <fullName evidence="2">Competence protein CoiA-like protein</fullName>
    </submittedName>
</protein>
<dbReference type="PIRSF" id="PIRSF007487">
    <property type="entry name" value="Competence-induced_CoiA_bac"/>
    <property type="match status" value="1"/>
</dbReference>
<accession>C2ELY4</accession>
<dbReference type="Proteomes" id="UP000005583">
    <property type="component" value="Unassembled WGS sequence"/>
</dbReference>
<evidence type="ECO:0000313" key="2">
    <source>
        <dbReference type="EMBL" id="EEJ72444.1"/>
    </source>
</evidence>
<feature type="domain" description="Competence protein CoiA nuclease-like" evidence="1">
    <location>
        <begin position="69"/>
        <end position="214"/>
    </location>
</feature>